<dbReference type="RefSeq" id="WP_005198920.1">
    <property type="nucleotide sequence ID" value="NZ_JAAXPB010000006.1"/>
</dbReference>
<sequence>MNAPTAHPPRRLRLRLKPADSVRGAVDGAWWPRTRDLATELPDIAQALDTRLPRLERVGYRIADWDTQPNRKVGVDGRSVHLEGFTTWAPGEVRFSCPSGTLTLAVLGPETDPDAAHRMMMRAAERTNTQSAETLIASAAVADGHRTGHAPPAWDTQETTTPIG</sequence>
<comment type="caution">
    <text evidence="2">The sequence shown here is derived from an EMBL/GenBank/DDBJ whole genome shotgun (WGS) entry which is preliminary data.</text>
</comment>
<feature type="region of interest" description="Disordered" evidence="1">
    <location>
        <begin position="145"/>
        <end position="164"/>
    </location>
</feature>
<dbReference type="Pfam" id="PF19457">
    <property type="entry name" value="DUF5994"/>
    <property type="match status" value="1"/>
</dbReference>
<reference evidence="2" key="1">
    <citation type="submission" date="2023-04" db="EMBL/GenBank/DDBJ databases">
        <title>Characterization and analysis of the complete genome of Gordonia rubripertincta 112, the degrader of aromatic and aliphatic compounds.</title>
        <authorList>
            <person name="Frantsuzova E."/>
            <person name="Bogun A."/>
            <person name="Delegan Y."/>
        </authorList>
    </citation>
    <scope>NUCLEOTIDE SEQUENCE</scope>
    <source>
        <strain evidence="2">112</strain>
    </source>
</reference>
<dbReference type="InterPro" id="IPR046036">
    <property type="entry name" value="DUF5994"/>
</dbReference>
<proteinExistence type="predicted"/>
<name>A0AAW6R6Y6_GORRU</name>
<gene>
    <name evidence="2" type="ORF">QBL07_02895</name>
</gene>
<evidence type="ECO:0000313" key="2">
    <source>
        <dbReference type="EMBL" id="MDG6779773.1"/>
    </source>
</evidence>
<dbReference type="AlphaFoldDB" id="A0AAW6R6Y6"/>
<organism evidence="2">
    <name type="scientific">Gordonia rubripertincta</name>
    <name type="common">Rhodococcus corallinus</name>
    <dbReference type="NCBI Taxonomy" id="36822"/>
    <lineage>
        <taxon>Bacteria</taxon>
        <taxon>Bacillati</taxon>
        <taxon>Actinomycetota</taxon>
        <taxon>Actinomycetes</taxon>
        <taxon>Mycobacteriales</taxon>
        <taxon>Gordoniaceae</taxon>
        <taxon>Gordonia</taxon>
    </lineage>
</organism>
<accession>A0AAW6R6Y6</accession>
<dbReference type="EMBL" id="JARUXG010000001">
    <property type="protein sequence ID" value="MDG6779773.1"/>
    <property type="molecule type" value="Genomic_DNA"/>
</dbReference>
<protein>
    <submittedName>
        <fullName evidence="2">DUF5994 family protein</fullName>
    </submittedName>
</protein>
<evidence type="ECO:0000256" key="1">
    <source>
        <dbReference type="SAM" id="MobiDB-lite"/>
    </source>
</evidence>